<dbReference type="Gene3D" id="1.10.260.40">
    <property type="entry name" value="lambda repressor-like DNA-binding domains"/>
    <property type="match status" value="1"/>
</dbReference>
<proteinExistence type="predicted"/>
<accession>A0A7C9NZH9</accession>
<dbReference type="EMBL" id="QWKH01000037">
    <property type="protein sequence ID" value="NBI34610.1"/>
    <property type="molecule type" value="Genomic_DNA"/>
</dbReference>
<comment type="caution">
    <text evidence="1">The sequence shown here is derived from an EMBL/GenBank/DDBJ whole genome shotgun (WGS) entry which is preliminary data.</text>
</comment>
<evidence type="ECO:0008006" key="2">
    <source>
        <dbReference type="Google" id="ProtNLM"/>
    </source>
</evidence>
<evidence type="ECO:0000313" key="1">
    <source>
        <dbReference type="EMBL" id="NBI34610.1"/>
    </source>
</evidence>
<name>A0A7C9NZH9_9BACT</name>
<dbReference type="InterPro" id="IPR010982">
    <property type="entry name" value="Lambda_DNA-bd_dom_sf"/>
</dbReference>
<dbReference type="GO" id="GO:0003677">
    <property type="term" value="F:DNA binding"/>
    <property type="evidence" value="ECO:0007669"/>
    <property type="project" value="InterPro"/>
</dbReference>
<dbReference type="AlphaFoldDB" id="A0A7C9NZH9"/>
<dbReference type="SUPFAM" id="SSF47413">
    <property type="entry name" value="lambda repressor-like DNA-binding domains"/>
    <property type="match status" value="1"/>
</dbReference>
<organism evidence="1">
    <name type="scientific">Muribaculaceae bacterium Z82</name>
    <dbReference type="NCBI Taxonomy" id="2304548"/>
    <lineage>
        <taxon>Bacteria</taxon>
        <taxon>Pseudomonadati</taxon>
        <taxon>Bacteroidota</taxon>
        <taxon>Bacteroidia</taxon>
        <taxon>Bacteroidales</taxon>
        <taxon>Muribaculaceae</taxon>
    </lineage>
</organism>
<sequence>MSVAELLRRTNIDKKRLWYVLNGQREMRVDKFLKLCIALRANPRSFVTREMVDDVAEATARSINRSQH</sequence>
<protein>
    <recommendedName>
        <fullName evidence="2">XRE family transcriptional regulator</fullName>
    </recommendedName>
</protein>
<reference evidence="1" key="1">
    <citation type="submission" date="2018-08" db="EMBL/GenBank/DDBJ databases">
        <title>Murine metabolic-syndrome-specific gut microbial biobank.</title>
        <authorList>
            <person name="Liu C."/>
        </authorList>
    </citation>
    <scope>NUCLEOTIDE SEQUENCE [LARGE SCALE GENOMIC DNA]</scope>
    <source>
        <strain evidence="1">Z82</strain>
    </source>
</reference>
<gene>
    <name evidence="1" type="ORF">D1639_06115</name>
</gene>